<feature type="compositionally biased region" description="Polar residues" evidence="8">
    <location>
        <begin position="498"/>
        <end position="508"/>
    </location>
</feature>
<accession>A0A4U7KSJ2</accession>
<protein>
    <submittedName>
        <fullName evidence="11">Uncharacterized protein</fullName>
    </submittedName>
</protein>
<dbReference type="GeneID" id="40726945"/>
<evidence type="ECO:0000259" key="10">
    <source>
        <dbReference type="Pfam" id="PF06974"/>
    </source>
</evidence>
<evidence type="ECO:0000313" key="12">
    <source>
        <dbReference type="Proteomes" id="UP000306050"/>
    </source>
</evidence>
<feature type="domain" description="O-acyltransferase WSD1 C-terminal" evidence="10">
    <location>
        <begin position="640"/>
        <end position="774"/>
    </location>
</feature>
<dbReference type="PANTHER" id="PTHR31650:SF1">
    <property type="entry name" value="WAX ESTER SYNTHASE_DIACYLGLYCEROL ACYLTRANSFERASE 4-RELATED"/>
    <property type="match status" value="1"/>
</dbReference>
<feature type="compositionally biased region" description="Low complexity" evidence="8">
    <location>
        <begin position="1"/>
        <end position="22"/>
    </location>
</feature>
<dbReference type="EMBL" id="SRRM01000014">
    <property type="protein sequence ID" value="TKY87373.1"/>
    <property type="molecule type" value="Genomic_DNA"/>
</dbReference>
<dbReference type="UniPathway" id="UPA00282"/>
<feature type="compositionally biased region" description="Polar residues" evidence="8">
    <location>
        <begin position="105"/>
        <end position="115"/>
    </location>
</feature>
<keyword evidence="3" id="KW-0808">Transferase</keyword>
<evidence type="ECO:0000256" key="8">
    <source>
        <dbReference type="SAM" id="MobiDB-lite"/>
    </source>
</evidence>
<evidence type="ECO:0000256" key="5">
    <source>
        <dbReference type="ARBA" id="ARBA00024360"/>
    </source>
</evidence>
<feature type="compositionally biased region" description="Low complexity" evidence="8">
    <location>
        <begin position="139"/>
        <end position="148"/>
    </location>
</feature>
<feature type="compositionally biased region" description="Basic and acidic residues" evidence="8">
    <location>
        <begin position="149"/>
        <end position="164"/>
    </location>
</feature>
<evidence type="ECO:0000256" key="6">
    <source>
        <dbReference type="ARBA" id="ARBA00047604"/>
    </source>
</evidence>
<dbReference type="InterPro" id="IPR004255">
    <property type="entry name" value="O-acyltransferase_WSD1_N"/>
</dbReference>
<dbReference type="RefSeq" id="XP_029739358.1">
    <property type="nucleotide sequence ID" value="XM_029884648.1"/>
</dbReference>
<dbReference type="GO" id="GO:0004144">
    <property type="term" value="F:diacylglycerol O-acyltransferase activity"/>
    <property type="evidence" value="ECO:0007669"/>
    <property type="project" value="UniProtKB-EC"/>
</dbReference>
<comment type="pathway">
    <text evidence="1">Glycerolipid metabolism; triacylglycerol biosynthesis.</text>
</comment>
<comment type="catalytic activity">
    <reaction evidence="6">
        <text>a long chain fatty alcohol + a fatty acyl-CoA = a long-chain alcohol wax ester + CoA</text>
        <dbReference type="Rhea" id="RHEA:38443"/>
        <dbReference type="ChEBI" id="CHEBI:17135"/>
        <dbReference type="ChEBI" id="CHEBI:57287"/>
        <dbReference type="ChEBI" id="CHEBI:77636"/>
        <dbReference type="ChEBI" id="CHEBI:235323"/>
        <dbReference type="EC" id="2.3.1.75"/>
    </reaction>
</comment>
<sequence length="800" mass="89532">MKAALFASLTPSSSSSPATPTFDRARKYRPPPTSFHSSVQVIDEEFGTPRTSTQVKQACLDSHPNSDAESNHSNDDVDDIESTARTPSLVRSSLSLASQSARDPPTQSAPSSPQISKLLAMTTRVSTDQDRPAHGRGTAAEQGAALRAAADRETGRVPHSDAHRSSRRSSRRTSAHDSPRTSDRVLDDDQRTTSPRHYSPRTSVDHHDRPSRRDSRRQPRQRELDAHDEEAPVSEKKRAGTAAAQGAAFRKGQKPTLPTAEETREARERHLRAAYGETPKLGKGSPVKPPVYPMTGIDNLALLMEDDAYTTSCFSIYMFKSELDLETVDNFFEVLAETYPKYRYVVDLDPKLSKQLEKQTASSPPGTSPPRNEKDNGRRTRYGKGLKAGSLFSPARWRYVPDFDIRENIEHVAQCPDGGDDQALNKLAGHFLGRHYDYSKPIWEAMVVNGLNTSDGGRSALMIKIHHCFSDGQGMIQSYHAALGALEQGIGIRDIQNKVDSNTSQNKRPGQREDKPTMWGTIQHAGHLIRGLYFRKRKSFLYQEKRKRVPGRRYCHSEGIDMGDIKMIRKAYGNEKLNLTLNDVALAILARALRIASERVDPSRRHKDKRVAIFVPISVRPKGDWSLSNATTGSIAWLRFEKEEKPNFEEQLAQVHREMGRVKRSHGPKILFKVFDAFCKRRITYLPNYPLFRQFYYRAFREYHVATNVPGPPKPVKFGEHEAYSYHVLPPSSPGKSTMAIGMISYANDFSLAVSCDDVPEFEHLAEEICKAFQDAAAQIIEAANQKLASNKEAAPAKAQ</sequence>
<feature type="region of interest" description="Disordered" evidence="8">
    <location>
        <begin position="1"/>
        <end position="268"/>
    </location>
</feature>
<evidence type="ECO:0000256" key="2">
    <source>
        <dbReference type="ARBA" id="ARBA00005189"/>
    </source>
</evidence>
<evidence type="ECO:0000256" key="4">
    <source>
        <dbReference type="ARBA" id="ARBA00023315"/>
    </source>
</evidence>
<dbReference type="GO" id="GO:0005886">
    <property type="term" value="C:plasma membrane"/>
    <property type="evidence" value="ECO:0007669"/>
    <property type="project" value="TreeGrafter"/>
</dbReference>
<feature type="compositionally biased region" description="Basic and acidic residues" evidence="8">
    <location>
        <begin position="203"/>
        <end position="238"/>
    </location>
</feature>
<feature type="compositionally biased region" description="Polar residues" evidence="8">
    <location>
        <begin position="192"/>
        <end position="202"/>
    </location>
</feature>
<evidence type="ECO:0000313" key="11">
    <source>
        <dbReference type="EMBL" id="TKY87373.1"/>
    </source>
</evidence>
<gene>
    <name evidence="11" type="ORF">EX895_004050</name>
</gene>
<evidence type="ECO:0000256" key="3">
    <source>
        <dbReference type="ARBA" id="ARBA00022679"/>
    </source>
</evidence>
<comment type="catalytic activity">
    <reaction evidence="7">
        <text>an acyl-CoA + a 1,2-diacyl-sn-glycerol = a triacyl-sn-glycerol + CoA</text>
        <dbReference type="Rhea" id="RHEA:10868"/>
        <dbReference type="ChEBI" id="CHEBI:17815"/>
        <dbReference type="ChEBI" id="CHEBI:57287"/>
        <dbReference type="ChEBI" id="CHEBI:58342"/>
        <dbReference type="ChEBI" id="CHEBI:64615"/>
        <dbReference type="EC" id="2.3.1.20"/>
    </reaction>
</comment>
<keyword evidence="12" id="KW-1185">Reference proteome</keyword>
<dbReference type="Proteomes" id="UP000306050">
    <property type="component" value="Chromosome SGRAM_22"/>
</dbReference>
<evidence type="ECO:0000259" key="9">
    <source>
        <dbReference type="Pfam" id="PF03007"/>
    </source>
</evidence>
<feature type="compositionally biased region" description="Basic and acidic residues" evidence="8">
    <location>
        <begin position="174"/>
        <end position="191"/>
    </location>
</feature>
<name>A0A4U7KSJ2_9BASI</name>
<comment type="caution">
    <text evidence="11">The sequence shown here is derived from an EMBL/GenBank/DDBJ whole genome shotgun (WGS) entry which is preliminary data.</text>
</comment>
<reference evidence="11 12" key="1">
    <citation type="submission" date="2019-05" db="EMBL/GenBank/DDBJ databases">
        <title>Sporisorium graminicola CBS 10092 draft sequencing and annotation.</title>
        <authorList>
            <person name="Solano-Gonzalez S."/>
            <person name="Caddick M.X."/>
            <person name="Darby A."/>
        </authorList>
    </citation>
    <scope>NUCLEOTIDE SEQUENCE [LARGE SCALE GENOMIC DNA]</scope>
    <source>
        <strain evidence="11 12">CBS 10092</strain>
    </source>
</reference>
<dbReference type="GO" id="GO:0019432">
    <property type="term" value="P:triglyceride biosynthetic process"/>
    <property type="evidence" value="ECO:0007669"/>
    <property type="project" value="UniProtKB-UniPathway"/>
</dbReference>
<dbReference type="PANTHER" id="PTHR31650">
    <property type="entry name" value="O-ACYLTRANSFERASE (WSD1-LIKE) FAMILY PROTEIN"/>
    <property type="match status" value="1"/>
</dbReference>
<evidence type="ECO:0000256" key="7">
    <source>
        <dbReference type="ARBA" id="ARBA00048109"/>
    </source>
</evidence>
<evidence type="ECO:0000256" key="1">
    <source>
        <dbReference type="ARBA" id="ARBA00004771"/>
    </source>
</evidence>
<feature type="region of interest" description="Disordered" evidence="8">
    <location>
        <begin position="498"/>
        <end position="517"/>
    </location>
</feature>
<dbReference type="InterPro" id="IPR009721">
    <property type="entry name" value="O-acyltransferase_WSD1_C"/>
</dbReference>
<feature type="region of interest" description="Disordered" evidence="8">
    <location>
        <begin position="355"/>
        <end position="385"/>
    </location>
</feature>
<dbReference type="InterPro" id="IPR045034">
    <property type="entry name" value="O-acyltransferase_WSD1-like"/>
</dbReference>
<keyword evidence="4" id="KW-0012">Acyltransferase</keyword>
<dbReference type="KEGG" id="sgra:EX895_004050"/>
<dbReference type="GO" id="GO:0047196">
    <property type="term" value="F:long-chain-alcohol O-fatty-acyltransferase activity"/>
    <property type="evidence" value="ECO:0007669"/>
    <property type="project" value="UniProtKB-EC"/>
</dbReference>
<dbReference type="OrthoDB" id="619536at2759"/>
<comment type="similarity">
    <text evidence="5">In the N-terminal section; belongs to the long-chain O-acyltransferase family.</text>
</comment>
<dbReference type="Pfam" id="PF06974">
    <property type="entry name" value="WS_DGAT_C"/>
    <property type="match status" value="1"/>
</dbReference>
<organism evidence="11 12">
    <name type="scientific">Sporisorium graminicola</name>
    <dbReference type="NCBI Taxonomy" id="280036"/>
    <lineage>
        <taxon>Eukaryota</taxon>
        <taxon>Fungi</taxon>
        <taxon>Dikarya</taxon>
        <taxon>Basidiomycota</taxon>
        <taxon>Ustilaginomycotina</taxon>
        <taxon>Ustilaginomycetes</taxon>
        <taxon>Ustilaginales</taxon>
        <taxon>Ustilaginaceae</taxon>
        <taxon>Sporisorium</taxon>
    </lineage>
</organism>
<dbReference type="Pfam" id="PF03007">
    <property type="entry name" value="WS_DGAT_cat"/>
    <property type="match status" value="1"/>
</dbReference>
<feature type="domain" description="O-acyltransferase WSD1-like N-terminal" evidence="9">
    <location>
        <begin position="393"/>
        <end position="573"/>
    </location>
</feature>
<proteinExistence type="inferred from homology"/>
<feature type="compositionally biased region" description="Basic and acidic residues" evidence="8">
    <location>
        <begin position="64"/>
        <end position="75"/>
    </location>
</feature>
<feature type="compositionally biased region" description="Low complexity" evidence="8">
    <location>
        <begin position="240"/>
        <end position="250"/>
    </location>
</feature>
<feature type="compositionally biased region" description="Low complexity" evidence="8">
    <location>
        <begin position="88"/>
        <end position="102"/>
    </location>
</feature>
<dbReference type="AlphaFoldDB" id="A0A4U7KSJ2"/>
<comment type="pathway">
    <text evidence="2">Lipid metabolism.</text>
</comment>